<organism evidence="2 3">
    <name type="scientific">candidate division WOR-1 bacterium RIFCSPHIGHO2_01_FULL_53_15</name>
    <dbReference type="NCBI Taxonomy" id="1802564"/>
    <lineage>
        <taxon>Bacteria</taxon>
        <taxon>Bacillati</taxon>
        <taxon>Saganbacteria</taxon>
    </lineage>
</organism>
<gene>
    <name evidence="2" type="ORF">A2625_03180</name>
</gene>
<evidence type="ECO:0000313" key="2">
    <source>
        <dbReference type="EMBL" id="OGB90531.1"/>
    </source>
</evidence>
<evidence type="ECO:0000259" key="1">
    <source>
        <dbReference type="PROSITE" id="PS51272"/>
    </source>
</evidence>
<dbReference type="PROSITE" id="PS51272">
    <property type="entry name" value="SLH"/>
    <property type="match status" value="1"/>
</dbReference>
<sequence>MSFAEVYLKDIPEGHYAYDAVYDLIKQGITGGFPDGTFRGKQLMTRYEIAAFISKFAASKKLARGVSEKLIEELKSEAALLEYATAEEKKATRFSGDLLAEWRRGVTPTVAGGQARYRLKTGLAKNFADRAYLDINLDTMDSGFGGASRNLVREMLDVAARLRWGTAELKVTAGPGEVVHADSGLFPAENGVIYSRPWRGIYFSADAGRTDLLLGLLSRSTDASGLVGLSEFDAKLSHSFTPIKITLRPRYFYDQSGGRDFRGEAAVEFSSSKELSAGLAVGAAKTTNYPHGLYLRGEFSLGENFLILAQRVGGEYREKYPYNILDIFSRNIADGATSVGLELFKDFDRQWYLVFRGDYTQPPAAVTGRLSLGKNVGEAASYEFVYELYGTQETAQSFGVAAKFKF</sequence>
<name>A0A1F4Q3K3_UNCSA</name>
<dbReference type="PANTHER" id="PTHR43308">
    <property type="entry name" value="OUTER MEMBRANE PROTEIN ALPHA-RELATED"/>
    <property type="match status" value="1"/>
</dbReference>
<dbReference type="InterPro" id="IPR051465">
    <property type="entry name" value="Cell_Envelope_Struct_Comp"/>
</dbReference>
<comment type="caution">
    <text evidence="2">The sequence shown here is derived from an EMBL/GenBank/DDBJ whole genome shotgun (WGS) entry which is preliminary data.</text>
</comment>
<proteinExistence type="predicted"/>
<reference evidence="2 3" key="1">
    <citation type="journal article" date="2016" name="Nat. Commun.">
        <title>Thousands of microbial genomes shed light on interconnected biogeochemical processes in an aquifer system.</title>
        <authorList>
            <person name="Anantharaman K."/>
            <person name="Brown C.T."/>
            <person name="Hug L.A."/>
            <person name="Sharon I."/>
            <person name="Castelle C.J."/>
            <person name="Probst A.J."/>
            <person name="Thomas B.C."/>
            <person name="Singh A."/>
            <person name="Wilkins M.J."/>
            <person name="Karaoz U."/>
            <person name="Brodie E.L."/>
            <person name="Williams K.H."/>
            <person name="Hubbard S.S."/>
            <person name="Banfield J.F."/>
        </authorList>
    </citation>
    <scope>NUCLEOTIDE SEQUENCE [LARGE SCALE GENOMIC DNA]</scope>
</reference>
<protein>
    <recommendedName>
        <fullName evidence="1">SLH domain-containing protein</fullName>
    </recommendedName>
</protein>
<dbReference type="EMBL" id="METM01000007">
    <property type="protein sequence ID" value="OGB90531.1"/>
    <property type="molecule type" value="Genomic_DNA"/>
</dbReference>
<dbReference type="AlphaFoldDB" id="A0A1F4Q3K3"/>
<dbReference type="Pfam" id="PF00395">
    <property type="entry name" value="SLH"/>
    <property type="match status" value="1"/>
</dbReference>
<accession>A0A1F4Q3K3</accession>
<evidence type="ECO:0000313" key="3">
    <source>
        <dbReference type="Proteomes" id="UP000178724"/>
    </source>
</evidence>
<dbReference type="InterPro" id="IPR001119">
    <property type="entry name" value="SLH_dom"/>
</dbReference>
<dbReference type="Proteomes" id="UP000178724">
    <property type="component" value="Unassembled WGS sequence"/>
</dbReference>
<feature type="domain" description="SLH" evidence="1">
    <location>
        <begin position="4"/>
        <end position="67"/>
    </location>
</feature>